<sequence>HRQVRRSEGRRHLPLCRVLRRALPVRDQVRLAFGLAQLHRAGRPRQRRPARRPQLRHGAHRGDLQALRRPPRPRVPRRAQADRPPVLHQLAVPRVRPGGV</sequence>
<feature type="non-terminal residue" evidence="2">
    <location>
        <position position="1"/>
    </location>
</feature>
<feature type="non-terminal residue" evidence="2">
    <location>
        <position position="100"/>
    </location>
</feature>
<name>A0A6J4H386_9ACTN</name>
<feature type="compositionally biased region" description="Basic residues" evidence="1">
    <location>
        <begin position="40"/>
        <end position="59"/>
    </location>
</feature>
<reference evidence="2" key="1">
    <citation type="submission" date="2020-02" db="EMBL/GenBank/DDBJ databases">
        <authorList>
            <person name="Meier V. D."/>
        </authorList>
    </citation>
    <scope>NUCLEOTIDE SEQUENCE</scope>
    <source>
        <strain evidence="2">AVDCRST_MAG50</strain>
    </source>
</reference>
<organism evidence="2">
    <name type="scientific">uncultured Acidimicrobiales bacterium</name>
    <dbReference type="NCBI Taxonomy" id="310071"/>
    <lineage>
        <taxon>Bacteria</taxon>
        <taxon>Bacillati</taxon>
        <taxon>Actinomycetota</taxon>
        <taxon>Acidimicrobiia</taxon>
        <taxon>Acidimicrobiales</taxon>
        <taxon>environmental samples</taxon>
    </lineage>
</organism>
<dbReference type="EC" id="1.8.4.12" evidence="2"/>
<evidence type="ECO:0000256" key="1">
    <source>
        <dbReference type="SAM" id="MobiDB-lite"/>
    </source>
</evidence>
<accession>A0A6J4H386</accession>
<feature type="region of interest" description="Disordered" evidence="1">
    <location>
        <begin position="40"/>
        <end position="100"/>
    </location>
</feature>
<dbReference type="GO" id="GO:0033743">
    <property type="term" value="F:peptide-methionine (R)-S-oxide reductase activity"/>
    <property type="evidence" value="ECO:0007669"/>
    <property type="project" value="UniProtKB-EC"/>
</dbReference>
<gene>
    <name evidence="2" type="ORF">AVDCRST_MAG50-58</name>
</gene>
<dbReference type="EMBL" id="CADCTF010000008">
    <property type="protein sequence ID" value="CAA9211902.1"/>
    <property type="molecule type" value="Genomic_DNA"/>
</dbReference>
<protein>
    <submittedName>
        <fullName evidence="2">Peptide-methionine (R)-S-oxide reductase MsrB</fullName>
        <ecNumber evidence="2">1.8.4.12</ecNumber>
    </submittedName>
</protein>
<proteinExistence type="predicted"/>
<keyword evidence="2" id="KW-0560">Oxidoreductase</keyword>
<dbReference type="AlphaFoldDB" id="A0A6J4H386"/>
<evidence type="ECO:0000313" key="2">
    <source>
        <dbReference type="EMBL" id="CAA9211902.1"/>
    </source>
</evidence>